<evidence type="ECO:0000256" key="1">
    <source>
        <dbReference type="SAM" id="Phobius"/>
    </source>
</evidence>
<reference evidence="3" key="1">
    <citation type="submission" date="2022-01" db="EMBL/GenBank/DDBJ databases">
        <authorList>
            <person name="Jo J.-H."/>
            <person name="Im W.-T."/>
        </authorList>
    </citation>
    <scope>NUCLEOTIDE SEQUENCE</scope>
    <source>
        <strain evidence="3">NA20</strain>
    </source>
</reference>
<dbReference type="EMBL" id="JAKLTR010000002">
    <property type="protein sequence ID" value="MCG2613625.1"/>
    <property type="molecule type" value="Genomic_DNA"/>
</dbReference>
<keyword evidence="1" id="KW-0812">Transmembrane</keyword>
<feature type="transmembrane region" description="Helical" evidence="1">
    <location>
        <begin position="56"/>
        <end position="77"/>
    </location>
</feature>
<dbReference type="InterPro" id="IPR046216">
    <property type="entry name" value="DUF6249"/>
</dbReference>
<name>A0ABS9KMR6_9BACT</name>
<keyword evidence="1" id="KW-1133">Transmembrane helix</keyword>
<gene>
    <name evidence="3" type="ORF">LZZ85_05005</name>
</gene>
<dbReference type="RefSeq" id="WP_237869123.1">
    <property type="nucleotide sequence ID" value="NZ_JAKLTR010000002.1"/>
</dbReference>
<feature type="domain" description="DUF6249" evidence="2">
    <location>
        <begin position="8"/>
        <end position="111"/>
    </location>
</feature>
<accession>A0ABS9KMR6</accession>
<protein>
    <recommendedName>
        <fullName evidence="2">DUF6249 domain-containing protein</fullName>
    </recommendedName>
</protein>
<feature type="transmembrane region" description="Helical" evidence="1">
    <location>
        <begin position="6"/>
        <end position="27"/>
    </location>
</feature>
<proteinExistence type="predicted"/>
<keyword evidence="4" id="KW-1185">Reference proteome</keyword>
<feature type="transmembrane region" description="Helical" evidence="1">
    <location>
        <begin position="89"/>
        <end position="107"/>
    </location>
</feature>
<evidence type="ECO:0000313" key="4">
    <source>
        <dbReference type="Proteomes" id="UP001165367"/>
    </source>
</evidence>
<evidence type="ECO:0000259" key="2">
    <source>
        <dbReference type="Pfam" id="PF19762"/>
    </source>
</evidence>
<dbReference type="Pfam" id="PF19762">
    <property type="entry name" value="DUF6249"/>
    <property type="match status" value="1"/>
</dbReference>
<comment type="caution">
    <text evidence="3">The sequence shown here is derived from an EMBL/GenBank/DDBJ whole genome shotgun (WGS) entry which is preliminary data.</text>
</comment>
<keyword evidence="1" id="KW-0472">Membrane</keyword>
<evidence type="ECO:0000313" key="3">
    <source>
        <dbReference type="EMBL" id="MCG2613625.1"/>
    </source>
</evidence>
<organism evidence="3 4">
    <name type="scientific">Terrimonas ginsenosidimutans</name>
    <dbReference type="NCBI Taxonomy" id="2908004"/>
    <lineage>
        <taxon>Bacteria</taxon>
        <taxon>Pseudomonadati</taxon>
        <taxon>Bacteroidota</taxon>
        <taxon>Chitinophagia</taxon>
        <taxon>Chitinophagales</taxon>
        <taxon>Chitinophagaceae</taxon>
        <taxon>Terrimonas</taxon>
    </lineage>
</organism>
<sequence length="139" mass="15769">MQGTEMLVAILIPLSFFLLIFGIVYMYKRENLAMIEKGMNPKELADRPVPYKNLKWGLLLIGAGAGLFLAYLADHFIMPSARHDDGNAAIYFSLIAIGGGLGLFGSYKVEKKWWDENEAKRERRWGKEDRDTIDRGTVL</sequence>
<dbReference type="Proteomes" id="UP001165367">
    <property type="component" value="Unassembled WGS sequence"/>
</dbReference>